<dbReference type="EMBL" id="CYXV01000012">
    <property type="protein sequence ID" value="CUN09656.1"/>
    <property type="molecule type" value="Genomic_DNA"/>
</dbReference>
<dbReference type="Proteomes" id="UP000446657">
    <property type="component" value="Unassembled WGS sequence"/>
</dbReference>
<dbReference type="Pfam" id="PF14253">
    <property type="entry name" value="AbiH"/>
    <property type="match status" value="1"/>
</dbReference>
<dbReference type="AlphaFoldDB" id="A0A173U5P5"/>
<evidence type="ECO:0000313" key="2">
    <source>
        <dbReference type="EMBL" id="MTR81575.1"/>
    </source>
</evidence>
<proteinExistence type="predicted"/>
<dbReference type="InterPro" id="IPR025935">
    <property type="entry name" value="AbiH"/>
</dbReference>
<reference evidence="2 4" key="2">
    <citation type="journal article" date="2019" name="Nat. Med.">
        <title>A library of human gut bacterial isolates paired with longitudinal multiomics data enables mechanistic microbiome research.</title>
        <authorList>
            <person name="Poyet M."/>
            <person name="Groussin M."/>
            <person name="Gibbons S.M."/>
            <person name="Avila-Pacheco J."/>
            <person name="Jiang X."/>
            <person name="Kearney S.M."/>
            <person name="Perrotta A.R."/>
            <person name="Berdy B."/>
            <person name="Zhao S."/>
            <person name="Lieberman T.D."/>
            <person name="Swanson P.K."/>
            <person name="Smith M."/>
            <person name="Roesemann S."/>
            <person name="Alexander J.E."/>
            <person name="Rich S.A."/>
            <person name="Livny J."/>
            <person name="Vlamakis H."/>
            <person name="Clish C."/>
            <person name="Bullock K."/>
            <person name="Deik A."/>
            <person name="Scott J."/>
            <person name="Pierce K.A."/>
            <person name="Xavier R.J."/>
            <person name="Alm E.J."/>
        </authorList>
    </citation>
    <scope>NUCLEOTIDE SEQUENCE [LARGE SCALE GENOMIC DNA]</scope>
    <source>
        <strain evidence="2 4">BIOML-A1</strain>
    </source>
</reference>
<dbReference type="RefSeq" id="WP_082424220.1">
    <property type="nucleotide sequence ID" value="NZ_CYXV01000012.1"/>
</dbReference>
<evidence type="ECO:0008006" key="5">
    <source>
        <dbReference type="Google" id="ProtNLM"/>
    </source>
</evidence>
<gene>
    <name evidence="1" type="ORF">ERS852420_02684</name>
    <name evidence="2" type="ORF">GMD30_07595</name>
</gene>
<dbReference type="Proteomes" id="UP000095495">
    <property type="component" value="Unassembled WGS sequence"/>
</dbReference>
<evidence type="ECO:0000313" key="1">
    <source>
        <dbReference type="EMBL" id="CUN09656.1"/>
    </source>
</evidence>
<dbReference type="EMBL" id="WNAL01000013">
    <property type="protein sequence ID" value="MTR81575.1"/>
    <property type="molecule type" value="Genomic_DNA"/>
</dbReference>
<accession>A0A173U5P5</accession>
<protein>
    <recommendedName>
        <fullName evidence="5">Bacteriophage abortive infection AbiH</fullName>
    </recommendedName>
</protein>
<organism evidence="1 3">
    <name type="scientific">Roseburia faecis</name>
    <dbReference type="NCBI Taxonomy" id="301302"/>
    <lineage>
        <taxon>Bacteria</taxon>
        <taxon>Bacillati</taxon>
        <taxon>Bacillota</taxon>
        <taxon>Clostridia</taxon>
        <taxon>Lachnospirales</taxon>
        <taxon>Lachnospiraceae</taxon>
        <taxon>Roseburia</taxon>
    </lineage>
</organism>
<name>A0A173U5P5_9FIRM</name>
<evidence type="ECO:0000313" key="3">
    <source>
        <dbReference type="Proteomes" id="UP000095495"/>
    </source>
</evidence>
<reference evidence="1 3" key="1">
    <citation type="submission" date="2015-09" db="EMBL/GenBank/DDBJ databases">
        <authorList>
            <consortium name="Pathogen Informatics"/>
        </authorList>
    </citation>
    <scope>NUCLEOTIDE SEQUENCE [LARGE SCALE GENOMIC DNA]</scope>
    <source>
        <strain evidence="1 3">2789STDY5608863</strain>
    </source>
</reference>
<sequence>MKILMIGNGFDLEHGLPTKYTDFLDYIITFRGYYARVYQGQVKPRCYADKGDYFEKLFSDKKNHYKVEALQAMTKDNLWIDYFIKVREQHLKNKENWIDFESEISRIVQDLDEFQKIAGSSSRTEEYYHYKEKLREILEQEDLTPEAIPKTIDKLMLELNKLICALEIYLDDYVGGKEIILYNPDIAQIHPDNVISFNYTDTFRKVYGEYDTNTLPSFVHGMATDHTDRFRVRLRKKGDKNANRVERTIEKNNMVLGIDEYLPEDRRAAEIDFIEFKKFYQRIYKGTGNEYKKWLLANEPKMLYIFGHSLDVTDGDLLREFLERDDVKTVVFYLDNKQRRQLITNLVKILGEDAVIEKTYGNNPSIVFQKQSPAEKIENSKFDLLRDIGRVRRLCEMPEASARVLLDKIDTKINDRDLEYFGTQVEVIDLFDALQRIGLGERYKDDLYHIAVSLVEEVGCEPKQFNEEDWSCGEYDGSFGPDADTAAFIKEINSFTWIYQNAHEQEHTDEEDDIFSKYEYLFHSDGEVREPIFKRVWEDFRKACSEGAYSQKKLWDFMRSIVLGPAQNIAYGMIRKFRQETDDPIEIAQLTELMYEMEANEYMESVAENLHNKLN</sequence>
<evidence type="ECO:0000313" key="4">
    <source>
        <dbReference type="Proteomes" id="UP000446657"/>
    </source>
</evidence>